<dbReference type="SUPFAM" id="SSF48208">
    <property type="entry name" value="Six-hairpin glycosidases"/>
    <property type="match status" value="1"/>
</dbReference>
<dbReference type="Pfam" id="PF22422">
    <property type="entry name" value="MGH1-like_GH"/>
    <property type="match status" value="1"/>
</dbReference>
<evidence type="ECO:0000259" key="4">
    <source>
        <dbReference type="Pfam" id="PF22422"/>
    </source>
</evidence>
<dbReference type="GO" id="GO:0009311">
    <property type="term" value="P:oligosaccharide metabolic process"/>
    <property type="evidence" value="ECO:0007669"/>
    <property type="project" value="InterPro"/>
</dbReference>
<protein>
    <recommendedName>
        <fullName evidence="4">Mannosylglycerate hydrolase MGH1-like glycoside hydrolase domain-containing protein</fullName>
    </recommendedName>
</protein>
<dbReference type="OrthoDB" id="9781878at2"/>
<dbReference type="PANTHER" id="PTHR10412:SF11">
    <property type="entry name" value="MANNOSYL-OLIGOSACCHARIDE GLUCOSIDASE"/>
    <property type="match status" value="1"/>
</dbReference>
<evidence type="ECO:0000256" key="2">
    <source>
        <dbReference type="ARBA" id="ARBA00022801"/>
    </source>
</evidence>
<evidence type="ECO:0000256" key="1">
    <source>
        <dbReference type="ARBA" id="ARBA00010833"/>
    </source>
</evidence>
<dbReference type="InterPro" id="IPR054491">
    <property type="entry name" value="MGH1-like_GH"/>
</dbReference>
<feature type="domain" description="Mannosylglycerate hydrolase MGH1-like glycoside hydrolase" evidence="4">
    <location>
        <begin position="30"/>
        <end position="417"/>
    </location>
</feature>
<comment type="caution">
    <text evidence="5">The sequence shown here is derived from an EMBL/GenBank/DDBJ whole genome shotgun (WGS) entry which is preliminary data.</text>
</comment>
<evidence type="ECO:0000256" key="3">
    <source>
        <dbReference type="ARBA" id="ARBA00023295"/>
    </source>
</evidence>
<dbReference type="Proteomes" id="UP000319818">
    <property type="component" value="Unassembled WGS sequence"/>
</dbReference>
<dbReference type="AlphaFoldDB" id="A0A543FNQ3"/>
<evidence type="ECO:0000313" key="6">
    <source>
        <dbReference type="Proteomes" id="UP000319818"/>
    </source>
</evidence>
<dbReference type="RefSeq" id="WP_142106750.1">
    <property type="nucleotide sequence ID" value="NZ_VFPH01000003.1"/>
</dbReference>
<dbReference type="InterPro" id="IPR012341">
    <property type="entry name" value="6hp_glycosidase-like_sf"/>
</dbReference>
<proteinExistence type="inferred from homology"/>
<comment type="similarity">
    <text evidence="1">Belongs to the glycosyl hydrolase 63 family.</text>
</comment>
<name>A0A543FNQ3_9PSEU</name>
<dbReference type="EMBL" id="VFPH01000003">
    <property type="protein sequence ID" value="TQM35406.1"/>
    <property type="molecule type" value="Genomic_DNA"/>
</dbReference>
<dbReference type="PANTHER" id="PTHR10412">
    <property type="entry name" value="MANNOSYL-OLIGOSACCHARIDE GLUCOSIDASE"/>
    <property type="match status" value="1"/>
</dbReference>
<dbReference type="Gene3D" id="1.50.10.10">
    <property type="match status" value="1"/>
</dbReference>
<sequence>MRDGDLRRAAMAVLRGNWEGRHTVPSRRLYPHQWSWDSAFIAIGWAHASPGRGRRELESLLAAQWADGRVPQIVFNPAVARDAYFPGPDFWRSRDVPGAPAVETSGIVQPPVHAVAALKVHRASPTLGRRFLRHVYPGLVAQHDYLLRERSDGSRGGLVTIVHPWESGQDNSPAWDAELARVTAGVEVLAGHQRRDLDHVDATERPTAADYARYIAIVDAYREHGYRDEPDAHLFVAVDPLFNALLAWSEEALAEIARIIGKPSQRHRERAAAIRDALLDHCYDPAAGHFFALDRHGVRVEEHCVGGLVPLVLDLPAEVVDALVAGMTGPRFALNDRVPLPSYDLTGPAFDTTRYWRGPAWINTSWLVLRGLERHSRHAEAATLRTAMLNAVRQEGFREYFDPGTGAGRGVADFSWSAALTLDLLATATTPAPAPRPLTGTPS</sequence>
<keyword evidence="6" id="KW-1185">Reference proteome</keyword>
<dbReference type="GO" id="GO:0006487">
    <property type="term" value="P:protein N-linked glycosylation"/>
    <property type="evidence" value="ECO:0007669"/>
    <property type="project" value="TreeGrafter"/>
</dbReference>
<keyword evidence="2" id="KW-0378">Hydrolase</keyword>
<evidence type="ECO:0000313" key="5">
    <source>
        <dbReference type="EMBL" id="TQM35406.1"/>
    </source>
</evidence>
<gene>
    <name evidence="5" type="ORF">FB388_6839</name>
</gene>
<accession>A0A543FNQ3</accession>
<dbReference type="InterPro" id="IPR004888">
    <property type="entry name" value="Glycoside_hydrolase_63"/>
</dbReference>
<dbReference type="InterPro" id="IPR008928">
    <property type="entry name" value="6-hairpin_glycosidase_sf"/>
</dbReference>
<keyword evidence="3" id="KW-0326">Glycosidase</keyword>
<dbReference type="GO" id="GO:0004573">
    <property type="term" value="F:Glc3Man9GlcNAc2 oligosaccharide glucosidase activity"/>
    <property type="evidence" value="ECO:0007669"/>
    <property type="project" value="InterPro"/>
</dbReference>
<organism evidence="5 6">
    <name type="scientific">Pseudonocardia cypriaca</name>
    <dbReference type="NCBI Taxonomy" id="882449"/>
    <lineage>
        <taxon>Bacteria</taxon>
        <taxon>Bacillati</taxon>
        <taxon>Actinomycetota</taxon>
        <taxon>Actinomycetes</taxon>
        <taxon>Pseudonocardiales</taxon>
        <taxon>Pseudonocardiaceae</taxon>
        <taxon>Pseudonocardia</taxon>
    </lineage>
</organism>
<reference evidence="5 6" key="1">
    <citation type="submission" date="2019-06" db="EMBL/GenBank/DDBJ databases">
        <title>Sequencing the genomes of 1000 actinobacteria strains.</title>
        <authorList>
            <person name="Klenk H.-P."/>
        </authorList>
    </citation>
    <scope>NUCLEOTIDE SEQUENCE [LARGE SCALE GENOMIC DNA]</scope>
    <source>
        <strain evidence="5 6">DSM 45511</strain>
    </source>
</reference>